<feature type="domain" description="Peptidase M10 metallopeptidase" evidence="5">
    <location>
        <begin position="178"/>
        <end position="263"/>
    </location>
</feature>
<accession>A0A1G2F8U0</accession>
<dbReference type="STRING" id="1801992.A2Y98_03075"/>
<keyword evidence="4" id="KW-0862">Zinc</keyword>
<keyword evidence="3" id="KW-0378">Hydrolase</keyword>
<dbReference type="AlphaFoldDB" id="A0A1G2F8U0"/>
<dbReference type="GO" id="GO:0006508">
    <property type="term" value="P:proteolysis"/>
    <property type="evidence" value="ECO:0007669"/>
    <property type="project" value="UniProtKB-KW"/>
</dbReference>
<evidence type="ECO:0000256" key="4">
    <source>
        <dbReference type="ARBA" id="ARBA00022833"/>
    </source>
</evidence>
<keyword evidence="2" id="KW-0479">Metal-binding</keyword>
<organism evidence="6 7">
    <name type="scientific">Candidatus Portnoybacteria bacterium RBG_19FT_COMBO_36_7</name>
    <dbReference type="NCBI Taxonomy" id="1801992"/>
    <lineage>
        <taxon>Bacteria</taxon>
        <taxon>Candidatus Portnoyibacteriota</taxon>
    </lineage>
</organism>
<dbReference type="Gene3D" id="3.40.390.10">
    <property type="entry name" value="Collagenase (Catalytic Domain)"/>
    <property type="match status" value="1"/>
</dbReference>
<dbReference type="GO" id="GO:0008270">
    <property type="term" value="F:zinc ion binding"/>
    <property type="evidence" value="ECO:0007669"/>
    <property type="project" value="InterPro"/>
</dbReference>
<dbReference type="EMBL" id="MHMW01000008">
    <property type="protein sequence ID" value="OGZ34484.1"/>
    <property type="molecule type" value="Genomic_DNA"/>
</dbReference>
<evidence type="ECO:0000256" key="1">
    <source>
        <dbReference type="ARBA" id="ARBA00022670"/>
    </source>
</evidence>
<reference evidence="6 7" key="1">
    <citation type="journal article" date="2016" name="Nat. Commun.">
        <title>Thousands of microbial genomes shed light on interconnected biogeochemical processes in an aquifer system.</title>
        <authorList>
            <person name="Anantharaman K."/>
            <person name="Brown C.T."/>
            <person name="Hug L.A."/>
            <person name="Sharon I."/>
            <person name="Castelle C.J."/>
            <person name="Probst A.J."/>
            <person name="Thomas B.C."/>
            <person name="Singh A."/>
            <person name="Wilkins M.J."/>
            <person name="Karaoz U."/>
            <person name="Brodie E.L."/>
            <person name="Williams K.H."/>
            <person name="Hubbard S.S."/>
            <person name="Banfield J.F."/>
        </authorList>
    </citation>
    <scope>NUCLEOTIDE SEQUENCE [LARGE SCALE GENOMIC DNA]</scope>
</reference>
<name>A0A1G2F8U0_9BACT</name>
<sequence>MKKIFIISLVLLFSFSALGIFLSPTLAKNDKNLGKDQIIPEEDGIYEVAGHPEMKVRVFVHKVKPAPTPTPTPELACQLTDPSSNAFIEATGWKLPDTYTYNLNPNSVPILIDAADWPAIVQNSFGTWTDETVGKVAIARGSDTDVSRYSLDGTNLVAWGRASATTLGVTYIWYYSTGEVVEIDTIMNKKFVWEWSGGATNCAYTDSYDAQNILTHEIGHWFGLKDHYTAGYEDNTMFGYGSKKETKKNTLTKGDIAGILAIYQ</sequence>
<dbReference type="Proteomes" id="UP000179099">
    <property type="component" value="Unassembled WGS sequence"/>
</dbReference>
<evidence type="ECO:0000256" key="3">
    <source>
        <dbReference type="ARBA" id="ARBA00022801"/>
    </source>
</evidence>
<protein>
    <recommendedName>
        <fullName evidence="5">Peptidase M10 metallopeptidase domain-containing protein</fullName>
    </recommendedName>
</protein>
<dbReference type="InterPro" id="IPR001818">
    <property type="entry name" value="Pept_M10_metallopeptidase"/>
</dbReference>
<dbReference type="Pfam" id="PF00413">
    <property type="entry name" value="Peptidase_M10"/>
    <property type="match status" value="1"/>
</dbReference>
<evidence type="ECO:0000256" key="2">
    <source>
        <dbReference type="ARBA" id="ARBA00022723"/>
    </source>
</evidence>
<dbReference type="SUPFAM" id="SSF55486">
    <property type="entry name" value="Metalloproteases ('zincins'), catalytic domain"/>
    <property type="match status" value="1"/>
</dbReference>
<keyword evidence="1" id="KW-0645">Protease</keyword>
<dbReference type="GO" id="GO:0031012">
    <property type="term" value="C:extracellular matrix"/>
    <property type="evidence" value="ECO:0007669"/>
    <property type="project" value="InterPro"/>
</dbReference>
<comment type="caution">
    <text evidence="6">The sequence shown here is derived from an EMBL/GenBank/DDBJ whole genome shotgun (WGS) entry which is preliminary data.</text>
</comment>
<evidence type="ECO:0000313" key="7">
    <source>
        <dbReference type="Proteomes" id="UP000179099"/>
    </source>
</evidence>
<dbReference type="InterPro" id="IPR024079">
    <property type="entry name" value="MetalloPept_cat_dom_sf"/>
</dbReference>
<gene>
    <name evidence="6" type="ORF">A2Y98_03075</name>
</gene>
<dbReference type="GO" id="GO:0004222">
    <property type="term" value="F:metalloendopeptidase activity"/>
    <property type="evidence" value="ECO:0007669"/>
    <property type="project" value="InterPro"/>
</dbReference>
<proteinExistence type="predicted"/>
<evidence type="ECO:0000313" key="6">
    <source>
        <dbReference type="EMBL" id="OGZ34484.1"/>
    </source>
</evidence>
<evidence type="ECO:0000259" key="5">
    <source>
        <dbReference type="Pfam" id="PF00413"/>
    </source>
</evidence>